<sequence length="67" mass="6963">MAAGPADCVALKALSSQPEPMMDPSDTNISPQKPTDRCNPGLACVTPVSTVIAVTPRHEPTCMGAQR</sequence>
<organism evidence="1 2">
    <name type="scientific">Mycolicibacterium madagascariense</name>
    <dbReference type="NCBI Taxonomy" id="212765"/>
    <lineage>
        <taxon>Bacteria</taxon>
        <taxon>Bacillati</taxon>
        <taxon>Actinomycetota</taxon>
        <taxon>Actinomycetes</taxon>
        <taxon>Mycobacteriales</taxon>
        <taxon>Mycobacteriaceae</taxon>
        <taxon>Mycolicibacterium</taxon>
    </lineage>
</organism>
<protein>
    <submittedName>
        <fullName evidence="1">Uncharacterized protein</fullName>
    </submittedName>
</protein>
<proteinExistence type="predicted"/>
<dbReference type="EMBL" id="AP022610">
    <property type="protein sequence ID" value="BBZ28542.1"/>
    <property type="molecule type" value="Genomic_DNA"/>
</dbReference>
<name>A0A7I7XH46_9MYCO</name>
<keyword evidence="2" id="KW-1185">Reference proteome</keyword>
<reference evidence="1 2" key="1">
    <citation type="journal article" date="2019" name="Emerg. Microbes Infect.">
        <title>Comprehensive subspecies identification of 175 nontuberculous mycobacteria species based on 7547 genomic profiles.</title>
        <authorList>
            <person name="Matsumoto Y."/>
            <person name="Kinjo T."/>
            <person name="Motooka D."/>
            <person name="Nabeya D."/>
            <person name="Jung N."/>
            <person name="Uechi K."/>
            <person name="Horii T."/>
            <person name="Iida T."/>
            <person name="Fujita J."/>
            <person name="Nakamura S."/>
        </authorList>
    </citation>
    <scope>NUCLEOTIDE SEQUENCE [LARGE SCALE GENOMIC DNA]</scope>
    <source>
        <strain evidence="1 2">JCM 13574</strain>
    </source>
</reference>
<dbReference type="Proteomes" id="UP000466517">
    <property type="component" value="Chromosome"/>
</dbReference>
<gene>
    <name evidence="1" type="ORF">MMAD_28370</name>
</gene>
<evidence type="ECO:0000313" key="1">
    <source>
        <dbReference type="EMBL" id="BBZ28542.1"/>
    </source>
</evidence>
<accession>A0A7I7XH46</accession>
<evidence type="ECO:0000313" key="2">
    <source>
        <dbReference type="Proteomes" id="UP000466517"/>
    </source>
</evidence>
<dbReference type="KEGG" id="mmag:MMAD_28370"/>
<dbReference type="AlphaFoldDB" id="A0A7I7XH46"/>